<keyword evidence="14 18" id="KW-0472">Membrane</keyword>
<dbReference type="GO" id="GO:0055037">
    <property type="term" value="C:recycling endosome"/>
    <property type="evidence" value="ECO:0007669"/>
    <property type="project" value="UniProtKB-SubCell"/>
</dbReference>
<dbReference type="Proteomes" id="UP001195483">
    <property type="component" value="Unassembled WGS sequence"/>
</dbReference>
<reference evidence="19" key="1">
    <citation type="journal article" date="2021" name="Genome Biol. Evol.">
        <title>A High-Quality Reference Genome for a Parasitic Bivalve with Doubly Uniparental Inheritance (Bivalvia: Unionida).</title>
        <authorList>
            <person name="Smith C.H."/>
        </authorList>
    </citation>
    <scope>NUCLEOTIDE SEQUENCE</scope>
    <source>
        <strain evidence="19">CHS0354</strain>
    </source>
</reference>
<dbReference type="Pfam" id="PF05915">
    <property type="entry name" value="TMEM_230_134"/>
    <property type="match status" value="1"/>
</dbReference>
<organism evidence="19 20">
    <name type="scientific">Potamilus streckersoni</name>
    <dbReference type="NCBI Taxonomy" id="2493646"/>
    <lineage>
        <taxon>Eukaryota</taxon>
        <taxon>Metazoa</taxon>
        <taxon>Spiralia</taxon>
        <taxon>Lophotrochozoa</taxon>
        <taxon>Mollusca</taxon>
        <taxon>Bivalvia</taxon>
        <taxon>Autobranchia</taxon>
        <taxon>Heteroconchia</taxon>
        <taxon>Palaeoheterodonta</taxon>
        <taxon>Unionida</taxon>
        <taxon>Unionoidea</taxon>
        <taxon>Unionidae</taxon>
        <taxon>Ambleminae</taxon>
        <taxon>Lampsilini</taxon>
        <taxon>Potamilus</taxon>
    </lineage>
</organism>
<keyword evidence="11 18" id="KW-1133">Transmembrane helix</keyword>
<evidence type="ECO:0000256" key="18">
    <source>
        <dbReference type="SAM" id="Phobius"/>
    </source>
</evidence>
<dbReference type="GO" id="GO:0005794">
    <property type="term" value="C:Golgi apparatus"/>
    <property type="evidence" value="ECO:0007669"/>
    <property type="project" value="UniProtKB-SubCell"/>
</dbReference>
<reference evidence="19" key="2">
    <citation type="journal article" date="2021" name="Genome Biol. Evol.">
        <title>Developing a high-quality reference genome for a parasitic bivalve with doubly uniparental inheritance (Bivalvia: Unionida).</title>
        <authorList>
            <person name="Smith C.H."/>
        </authorList>
    </citation>
    <scope>NUCLEOTIDE SEQUENCE</scope>
    <source>
        <strain evidence="19">CHS0354</strain>
        <tissue evidence="19">Mantle</tissue>
    </source>
</reference>
<evidence type="ECO:0000256" key="12">
    <source>
        <dbReference type="ARBA" id="ARBA00023018"/>
    </source>
</evidence>
<comment type="similarity">
    <text evidence="8">Belongs to the TMEM134/TMEM230 family.</text>
</comment>
<evidence type="ECO:0000256" key="16">
    <source>
        <dbReference type="ARBA" id="ARBA00024003"/>
    </source>
</evidence>
<evidence type="ECO:0000256" key="10">
    <source>
        <dbReference type="ARBA" id="ARBA00022753"/>
    </source>
</evidence>
<dbReference type="GO" id="GO:0016020">
    <property type="term" value="C:membrane"/>
    <property type="evidence" value="ECO:0007669"/>
    <property type="project" value="UniProtKB-SubCell"/>
</dbReference>
<comment type="function">
    <text evidence="16">Involved in trafficking and recycling of synaptic vesicles.</text>
</comment>
<keyword evidence="12" id="KW-0770">Synapse</keyword>
<dbReference type="GO" id="GO:0008021">
    <property type="term" value="C:synaptic vesicle"/>
    <property type="evidence" value="ECO:0007669"/>
    <property type="project" value="UniProtKB-SubCell"/>
</dbReference>
<evidence type="ECO:0000256" key="13">
    <source>
        <dbReference type="ARBA" id="ARBA00023034"/>
    </source>
</evidence>
<comment type="caution">
    <text evidence="19">The sequence shown here is derived from an EMBL/GenBank/DDBJ whole genome shotgun (WGS) entry which is preliminary data.</text>
</comment>
<keyword evidence="9 18" id="KW-0812">Transmembrane</keyword>
<keyword evidence="13" id="KW-0333">Golgi apparatus</keyword>
<evidence type="ECO:0000256" key="2">
    <source>
        <dbReference type="ARBA" id="ARBA00004172"/>
    </source>
</evidence>
<keyword evidence="15" id="KW-0968">Cytoplasmic vesicle</keyword>
<evidence type="ECO:0000256" key="8">
    <source>
        <dbReference type="ARBA" id="ARBA00007743"/>
    </source>
</evidence>
<evidence type="ECO:0000256" key="17">
    <source>
        <dbReference type="ARBA" id="ARBA00024088"/>
    </source>
</evidence>
<dbReference type="InterPro" id="IPR044234">
    <property type="entry name" value="TMEM230"/>
</dbReference>
<evidence type="ECO:0000256" key="11">
    <source>
        <dbReference type="ARBA" id="ARBA00022989"/>
    </source>
</evidence>
<evidence type="ECO:0000256" key="5">
    <source>
        <dbReference type="ARBA" id="ARBA00004419"/>
    </source>
</evidence>
<evidence type="ECO:0000313" key="20">
    <source>
        <dbReference type="Proteomes" id="UP001195483"/>
    </source>
</evidence>
<proteinExistence type="inferred from homology"/>
<feature type="transmembrane region" description="Helical" evidence="18">
    <location>
        <begin position="76"/>
        <end position="94"/>
    </location>
</feature>
<comment type="subcellular location">
    <subcellularLocation>
        <location evidence="5">Cytoplasmic vesicle</location>
        <location evidence="5">Autophagosome</location>
    </subcellularLocation>
    <subcellularLocation>
        <location evidence="3">Cytoplasmic vesicle</location>
        <location evidence="3">Secretory vesicle</location>
        <location evidence="3">Synaptic vesicle</location>
    </subcellularLocation>
    <subcellularLocation>
        <location evidence="4">Early endosome</location>
    </subcellularLocation>
    <subcellularLocation>
        <location evidence="6">Golgi apparatus</location>
        <location evidence="6">trans-Golgi network</location>
    </subcellularLocation>
    <subcellularLocation>
        <location evidence="7">Late endosome</location>
    </subcellularLocation>
    <subcellularLocation>
        <location evidence="1">Membrane</location>
        <topology evidence="1">Multi-pass membrane protein</topology>
    </subcellularLocation>
    <subcellularLocation>
        <location evidence="2">Recycling endosome</location>
    </subcellularLocation>
</comment>
<evidence type="ECO:0000256" key="4">
    <source>
        <dbReference type="ARBA" id="ARBA00004412"/>
    </source>
</evidence>
<evidence type="ECO:0000256" key="1">
    <source>
        <dbReference type="ARBA" id="ARBA00004141"/>
    </source>
</evidence>
<name>A0AAE0SJY7_9BIVA</name>
<evidence type="ECO:0000256" key="15">
    <source>
        <dbReference type="ARBA" id="ARBA00023329"/>
    </source>
</evidence>
<accession>A0AAE0SJY7</accession>
<evidence type="ECO:0000313" key="19">
    <source>
        <dbReference type="EMBL" id="KAK3593096.1"/>
    </source>
</evidence>
<evidence type="ECO:0000256" key="6">
    <source>
        <dbReference type="ARBA" id="ARBA00004601"/>
    </source>
</evidence>
<dbReference type="AlphaFoldDB" id="A0AAE0SJY7"/>
<dbReference type="EMBL" id="JAEAOA010002224">
    <property type="protein sequence ID" value="KAK3593096.1"/>
    <property type="molecule type" value="Genomic_DNA"/>
</dbReference>
<evidence type="ECO:0000256" key="9">
    <source>
        <dbReference type="ARBA" id="ARBA00022692"/>
    </source>
</evidence>
<gene>
    <name evidence="19" type="ORF">CHS0354_038139</name>
</gene>
<reference evidence="19" key="3">
    <citation type="submission" date="2023-05" db="EMBL/GenBank/DDBJ databases">
        <authorList>
            <person name="Smith C.H."/>
        </authorList>
    </citation>
    <scope>NUCLEOTIDE SEQUENCE</scope>
    <source>
        <strain evidence="19">CHS0354</strain>
        <tissue evidence="19">Mantle</tissue>
    </source>
</reference>
<keyword evidence="20" id="KW-1185">Reference proteome</keyword>
<evidence type="ECO:0000256" key="3">
    <source>
        <dbReference type="ARBA" id="ARBA00004234"/>
    </source>
</evidence>
<protein>
    <recommendedName>
        <fullName evidence="17">Transmembrane protein 230</fullName>
    </recommendedName>
</protein>
<keyword evidence="10" id="KW-0967">Endosome</keyword>
<dbReference type="GO" id="GO:0005770">
    <property type="term" value="C:late endosome"/>
    <property type="evidence" value="ECO:0007669"/>
    <property type="project" value="UniProtKB-SubCell"/>
</dbReference>
<evidence type="ECO:0000256" key="7">
    <source>
        <dbReference type="ARBA" id="ARBA00004603"/>
    </source>
</evidence>
<feature type="transmembrane region" description="Helical" evidence="18">
    <location>
        <begin position="43"/>
        <end position="70"/>
    </location>
</feature>
<evidence type="ECO:0000256" key="14">
    <source>
        <dbReference type="ARBA" id="ARBA00023136"/>
    </source>
</evidence>
<dbReference type="PANTHER" id="PTHR15664:SF6">
    <property type="entry name" value="TRANSMEMBRANE PROTEIN 230"/>
    <property type="match status" value="1"/>
</dbReference>
<dbReference type="PANTHER" id="PTHR15664">
    <property type="entry name" value="C20ORF30 PROTEIN"/>
    <property type="match status" value="1"/>
</dbReference>
<dbReference type="GO" id="GO:0005769">
    <property type="term" value="C:early endosome"/>
    <property type="evidence" value="ECO:0007669"/>
    <property type="project" value="UniProtKB-SubCell"/>
</dbReference>
<dbReference type="GO" id="GO:0005776">
    <property type="term" value="C:autophagosome"/>
    <property type="evidence" value="ECO:0007669"/>
    <property type="project" value="UniProtKB-SubCell"/>
</dbReference>
<sequence length="116" mass="13060">MMPARYSVNGESLSKYHRLKKDTDGFIDLQFERPPPKVPKKAIALAVALFTVGSTLIIIGALLLTGYISAEYSDRTWPLLIIGSLMFIPGAYHVRIAYYAFKGYEGYSYDDIPEFD</sequence>
<dbReference type="InterPro" id="IPR008590">
    <property type="entry name" value="TMEM_230/134"/>
</dbReference>